<organism evidence="5 6">
    <name type="scientific">Aeromicrobium endophyticum</name>
    <dbReference type="NCBI Taxonomy" id="2292704"/>
    <lineage>
        <taxon>Bacteria</taxon>
        <taxon>Bacillati</taxon>
        <taxon>Actinomycetota</taxon>
        <taxon>Actinomycetes</taxon>
        <taxon>Propionibacteriales</taxon>
        <taxon>Nocardioidaceae</taxon>
        <taxon>Aeromicrobium</taxon>
    </lineage>
</organism>
<dbReference type="RefSeq" id="WP_119702783.1">
    <property type="nucleotide sequence ID" value="NZ_JBHSOI010000001.1"/>
</dbReference>
<dbReference type="InterPro" id="IPR025110">
    <property type="entry name" value="AMP-bd_C"/>
</dbReference>
<proteinExistence type="inferred from homology"/>
<gene>
    <name evidence="5" type="ORF">DX116_03430</name>
</gene>
<dbReference type="GO" id="GO:0031956">
    <property type="term" value="F:medium-chain fatty acid-CoA ligase activity"/>
    <property type="evidence" value="ECO:0007669"/>
    <property type="project" value="TreeGrafter"/>
</dbReference>
<dbReference type="Gene3D" id="3.30.300.30">
    <property type="match status" value="1"/>
</dbReference>
<sequence length="500" mass="52562">MRLLAQEFAARAVERPDHVAVVDADGSHTAGDVWAAAVELADVVGAAVDGEPTVLVQADNSWRTLVTTLAVGRLGGFVAVMSGHATEHELDLALEDVRPDVVIASPELAGTWSVASKGFSTDLSVLRGWSMHAVPGPTRGMARWNGGVAVAMTSGSTGRPKCVVQSEQALRFAGQATIAAVGLREGDPVGAFVPLSSVAALCFGLYLPAMLGGTMVCLPRWKPTDALELIRAEQVRWTMLVPTMALQFAMVDDAEGGLSSMVAMTVGGGPMDAGALQRAEEYLGTRFLRVFGMSECLGHTTPLPSDPPEVRVGRDGRPFPGIDVRVVDESGARLPVGQVGKAQVKGPSLFTGYARLGTPTPPELTDDGYFATGDLARLNDDGTINIMGREKQIIIRGGRNIDINEVEAAVASVPGVVQVCVVPVPDPLLGERAAALVVSKESSVDLDAVRAHLDQTGVPKHQWPELVFAVDDLPQNRVGKLSRDAAAQLASRLAHQDTSA</sequence>
<keyword evidence="6" id="KW-1185">Reference proteome</keyword>
<dbReference type="InterPro" id="IPR045851">
    <property type="entry name" value="AMP-bd_C_sf"/>
</dbReference>
<dbReference type="InterPro" id="IPR000873">
    <property type="entry name" value="AMP-dep_synth/lig_dom"/>
</dbReference>
<evidence type="ECO:0000259" key="4">
    <source>
        <dbReference type="Pfam" id="PF13193"/>
    </source>
</evidence>
<keyword evidence="2" id="KW-0436">Ligase</keyword>
<feature type="domain" description="AMP-dependent synthetase/ligase" evidence="3">
    <location>
        <begin position="8"/>
        <end position="353"/>
    </location>
</feature>
<evidence type="ECO:0000313" key="6">
    <source>
        <dbReference type="Proteomes" id="UP000265581"/>
    </source>
</evidence>
<evidence type="ECO:0000256" key="2">
    <source>
        <dbReference type="ARBA" id="ARBA00022598"/>
    </source>
</evidence>
<dbReference type="PANTHER" id="PTHR43201">
    <property type="entry name" value="ACYL-COA SYNTHETASE"/>
    <property type="match status" value="1"/>
</dbReference>
<dbReference type="PANTHER" id="PTHR43201:SF5">
    <property type="entry name" value="MEDIUM-CHAIN ACYL-COA LIGASE ACSF2, MITOCHONDRIAL"/>
    <property type="match status" value="1"/>
</dbReference>
<dbReference type="SUPFAM" id="SSF56801">
    <property type="entry name" value="Acetyl-CoA synthetase-like"/>
    <property type="match status" value="1"/>
</dbReference>
<dbReference type="Proteomes" id="UP000265581">
    <property type="component" value="Unassembled WGS sequence"/>
</dbReference>
<reference evidence="5 6" key="1">
    <citation type="submission" date="2018-08" db="EMBL/GenBank/DDBJ databases">
        <title>Aeromicrobium sp. M2KJ-4, whole genome shotgun sequence.</title>
        <authorList>
            <person name="Tuo L."/>
        </authorList>
    </citation>
    <scope>NUCLEOTIDE SEQUENCE [LARGE SCALE GENOMIC DNA]</scope>
    <source>
        <strain evidence="5 6">M2KJ-4</strain>
    </source>
</reference>
<feature type="domain" description="AMP-binding enzyme C-terminal" evidence="4">
    <location>
        <begin position="405"/>
        <end position="480"/>
    </location>
</feature>
<evidence type="ECO:0000256" key="1">
    <source>
        <dbReference type="ARBA" id="ARBA00006432"/>
    </source>
</evidence>
<dbReference type="OrthoDB" id="9803968at2"/>
<dbReference type="Pfam" id="PF13193">
    <property type="entry name" value="AMP-binding_C"/>
    <property type="match status" value="1"/>
</dbReference>
<protein>
    <submittedName>
        <fullName evidence="5">Acyl-CoA synthetase</fullName>
    </submittedName>
</protein>
<accession>A0A371P9R9</accession>
<evidence type="ECO:0000313" key="5">
    <source>
        <dbReference type="EMBL" id="REK72671.1"/>
    </source>
</evidence>
<name>A0A371P9R9_9ACTN</name>
<dbReference type="InterPro" id="IPR042099">
    <property type="entry name" value="ANL_N_sf"/>
</dbReference>
<comment type="caution">
    <text evidence="5">The sequence shown here is derived from an EMBL/GenBank/DDBJ whole genome shotgun (WGS) entry which is preliminary data.</text>
</comment>
<evidence type="ECO:0000259" key="3">
    <source>
        <dbReference type="Pfam" id="PF00501"/>
    </source>
</evidence>
<dbReference type="Gene3D" id="3.40.50.12780">
    <property type="entry name" value="N-terminal domain of ligase-like"/>
    <property type="match status" value="1"/>
</dbReference>
<dbReference type="EMBL" id="QUBR01000001">
    <property type="protein sequence ID" value="REK72671.1"/>
    <property type="molecule type" value="Genomic_DNA"/>
</dbReference>
<comment type="similarity">
    <text evidence="1">Belongs to the ATP-dependent AMP-binding enzyme family.</text>
</comment>
<dbReference type="AlphaFoldDB" id="A0A371P9R9"/>
<dbReference type="Pfam" id="PF00501">
    <property type="entry name" value="AMP-binding"/>
    <property type="match status" value="1"/>
</dbReference>
<dbReference type="GO" id="GO:0006631">
    <property type="term" value="P:fatty acid metabolic process"/>
    <property type="evidence" value="ECO:0007669"/>
    <property type="project" value="TreeGrafter"/>
</dbReference>
<dbReference type="CDD" id="cd04433">
    <property type="entry name" value="AFD_class_I"/>
    <property type="match status" value="1"/>
</dbReference>